<feature type="repeat" description="ANK" evidence="23">
    <location>
        <begin position="1189"/>
        <end position="1221"/>
    </location>
</feature>
<dbReference type="GO" id="GO:0003924">
    <property type="term" value="F:GTPase activity"/>
    <property type="evidence" value="ECO:0007669"/>
    <property type="project" value="InterPro"/>
</dbReference>
<sequence>MALLMPLSPKKYRDYQTDLHFDVDRFQLGSPRIHLVRFRYESLAVKRLNRKRKFPFCLLLFSVLLGISILMIVANQILLSSKIISFYNCSIPSASSLLVKLDHVLPKISKIFHSSLSSSSSSVYSFQKYLRQLNSTLNQINDRLLSNHQELIDWREEWERYDQRSMRENFEDYWQPIRSSNKKFFTFSAYIDSFNRSNLWNRFDSSTDDPEYFIRIIAVTVLNTREQIIGCFDRIDRAEKNFHTKTLKFCHCYRQCWMRPIREHWYLKYSAFFLYCPIPLNWIDWEWERNNRTKIIRIQNGYISLLTINQFRQQPDLQFDDFIQNKQNLLKLIVPSSRLFIHSMRIENREPNREQKHHLAVCVKPLHYHWDKSLNLIEFIEFKRLLGVERFYFYNHTVGFDVDQTLRLYRKFEPRLIEIIPWWLPIKSQTEIRTEGIFASLNDCLYRAKQEGFDLIMFIDLDEFIIPNQHQTLIEMIESVEKFYPEKIGAFSFRNGFFYLQFPSDRMESILDENNRKQLASKLVVLSKTLRKSELNIHKQRSKCIVKAEFTIEMGNHFVWEFQLHRKMLNIDQRIAYLHHYRVCEFGGDGCILKSDHQLDRRCYHWAPKLIESVSNRLESFCSHQSKLDSCRLISPSSSTLVKQLKIIHQDGYTVDEMLEFRPIILDNLVSSMKYVVTGMRLLGINFEFQHNLKLAKELVLTSQYFDENHVLFPNLDFAVKTLWKDKGVNEAVLRGFEYELNDSAQYYFENMDRITEIKYVPTTTDIVKSRIRTIGVVETEFKVHKSIIRMFDVGGQRSERRKWIQYFDDVRTLLFVVAISEYDMTLIEDSTRNRLQESLLLFESICNNLLFRNTSTILFLNKYDLFREKILFTERQLRYFFDEYNGPDYDADRASMFIEQQFLSKSIMRSIYRSVNEAEALEYFDQLKDKLPQFVTLYPKFMNVIDLQKLCQYIRSNSTQNLSHICAAFGMDSFFRTHSKDLRRMITEQDAFGETALHVAIKKEQLTVIQSLLEFPETLQILDNIGNNVLHLAAQTNGQIIEALCSAISSNNFSLLEMINSKNFNGLSPLYFACHQDKTNCVKILLQKGASFDGATTNQVGSSSPLNESNDRSFVHLLDVTDMKKGGTALHWSRSPEVIDILLGMKCDIDATNFHKETALHLMVVKTNLDCVLELLNHGADLNLTDQNGNTPLHLAVTANKISIVQALVVFGADLNIRNDLGQTPRHVAATSPKIDKEILFVLNSFGAERCKPNRGDCSSGCAPNSQYNGQCPLNFEKCCRTASVYDEILLAKVIEDKLQEKFQKQNRAKKIRLLSMDGGGIRGLIIIQILCHFERITKRKIIDLFDWIAGTSTGGILALLLSKGYSGKDY</sequence>
<keyword evidence="5" id="KW-1052">Target cell membrane</keyword>
<dbReference type="GO" id="GO:2000304">
    <property type="term" value="P:positive regulation of ceramide biosynthetic process"/>
    <property type="evidence" value="ECO:0007669"/>
    <property type="project" value="TreeGrafter"/>
</dbReference>
<feature type="short sequence motif" description="GXGXXG" evidence="24">
    <location>
        <begin position="1320"/>
        <end position="1325"/>
    </location>
</feature>
<evidence type="ECO:0000256" key="20">
    <source>
        <dbReference type="ARBA" id="ARBA00023422"/>
    </source>
</evidence>
<dbReference type="PANTHER" id="PTHR24139">
    <property type="entry name" value="CALCIUM-INDEPENDENT PHOSPHOLIPASE A2"/>
    <property type="match status" value="1"/>
</dbReference>
<evidence type="ECO:0000256" key="15">
    <source>
        <dbReference type="ARBA" id="ARBA00023098"/>
    </source>
</evidence>
<keyword evidence="10 21" id="KW-0547">Nucleotide-binding</keyword>
<dbReference type="Gene3D" id="3.40.1090.10">
    <property type="entry name" value="Cytosolic phospholipase A2 catalytic domain"/>
    <property type="match status" value="1"/>
</dbReference>
<keyword evidence="17" id="KW-0472">Membrane</keyword>
<dbReference type="Pfam" id="PF00503">
    <property type="entry name" value="G-alpha"/>
    <property type="match status" value="1"/>
</dbReference>
<dbReference type="SUPFAM" id="SSF47895">
    <property type="entry name" value="Transducin (alpha subunit), insertion domain"/>
    <property type="match status" value="1"/>
</dbReference>
<dbReference type="InterPro" id="IPR027417">
    <property type="entry name" value="P-loop_NTPase"/>
</dbReference>
<comment type="catalytic activity">
    <reaction evidence="20">
        <text>a 1,2-diacyl-sn-glycero-3-phosphocholine + H2O = a 1-acyl-sn-glycero-3-phosphocholine + a fatty acid + H(+)</text>
        <dbReference type="Rhea" id="RHEA:15801"/>
        <dbReference type="ChEBI" id="CHEBI:15377"/>
        <dbReference type="ChEBI" id="CHEBI:15378"/>
        <dbReference type="ChEBI" id="CHEBI:28868"/>
        <dbReference type="ChEBI" id="CHEBI:57643"/>
        <dbReference type="ChEBI" id="CHEBI:58168"/>
        <dbReference type="EC" id="3.1.1.4"/>
    </reaction>
    <physiologicalReaction direction="left-to-right" evidence="20">
        <dbReference type="Rhea" id="RHEA:15802"/>
    </physiologicalReaction>
</comment>
<dbReference type="GO" id="GO:0044231">
    <property type="term" value="C:host cell presynaptic membrane"/>
    <property type="evidence" value="ECO:0007669"/>
    <property type="project" value="UniProtKB-KW"/>
</dbReference>
<evidence type="ECO:0000256" key="3">
    <source>
        <dbReference type="ARBA" id="ARBA00013278"/>
    </source>
</evidence>
<dbReference type="PROSITE" id="PS50088">
    <property type="entry name" value="ANK_REPEAT"/>
    <property type="match status" value="4"/>
</dbReference>
<dbReference type="GO" id="GO:0005739">
    <property type="term" value="C:mitochondrion"/>
    <property type="evidence" value="ECO:0007669"/>
    <property type="project" value="TreeGrafter"/>
</dbReference>
<evidence type="ECO:0000256" key="13">
    <source>
        <dbReference type="ARBA" id="ARBA00023028"/>
    </source>
</evidence>
<dbReference type="GO" id="GO:0052816">
    <property type="term" value="F:long-chain fatty acyl-CoA hydrolase activity"/>
    <property type="evidence" value="ECO:0007669"/>
    <property type="project" value="TreeGrafter"/>
</dbReference>
<proteinExistence type="inferred from homology"/>
<comment type="caution">
    <text evidence="25">The sequence shown here is derived from an EMBL/GenBank/DDBJ whole genome shotgun (WGS) entry which is preliminary data.</text>
</comment>
<dbReference type="GO" id="GO:0031683">
    <property type="term" value="F:G-protein beta/gamma-subunit complex binding"/>
    <property type="evidence" value="ECO:0007669"/>
    <property type="project" value="InterPro"/>
</dbReference>
<evidence type="ECO:0000256" key="18">
    <source>
        <dbReference type="ARBA" id="ARBA00023224"/>
    </source>
</evidence>
<dbReference type="Proteomes" id="UP000616769">
    <property type="component" value="Unassembled WGS sequence"/>
</dbReference>
<reference evidence="25 26" key="1">
    <citation type="journal article" date="2015" name="Parasit. Vectors">
        <title>Draft genome of the scabies mite.</title>
        <authorList>
            <person name="Rider S.D.Jr."/>
            <person name="Morgan M.S."/>
            <person name="Arlian L.G."/>
        </authorList>
    </citation>
    <scope>NUCLEOTIDE SEQUENCE [LARGE SCALE GENOMIC DNA]</scope>
    <source>
        <strain evidence="25">Arlian Lab</strain>
    </source>
</reference>
<keyword evidence="9" id="KW-0677">Repeat</keyword>
<keyword evidence="12 22" id="KW-0460">Magnesium</keyword>
<dbReference type="GO" id="GO:0007186">
    <property type="term" value="P:G protein-coupled receptor signaling pathway"/>
    <property type="evidence" value="ECO:0007669"/>
    <property type="project" value="InterPro"/>
</dbReference>
<dbReference type="OrthoDB" id="2526284at2759"/>
<dbReference type="SUPFAM" id="SSF52540">
    <property type="entry name" value="P-loop containing nucleoside triphosphate hydrolases"/>
    <property type="match status" value="1"/>
</dbReference>
<evidence type="ECO:0000256" key="8">
    <source>
        <dbReference type="ARBA" id="ARBA00022723"/>
    </source>
</evidence>
<organism evidence="25 26">
    <name type="scientific">Sarcoptes scabiei</name>
    <name type="common">Itch mite</name>
    <name type="synonym">Acarus scabiei</name>
    <dbReference type="NCBI Taxonomy" id="52283"/>
    <lineage>
        <taxon>Eukaryota</taxon>
        <taxon>Metazoa</taxon>
        <taxon>Ecdysozoa</taxon>
        <taxon>Arthropoda</taxon>
        <taxon>Chelicerata</taxon>
        <taxon>Arachnida</taxon>
        <taxon>Acari</taxon>
        <taxon>Acariformes</taxon>
        <taxon>Sarcoptiformes</taxon>
        <taxon>Astigmata</taxon>
        <taxon>Psoroptidia</taxon>
        <taxon>Sarcoptoidea</taxon>
        <taxon>Sarcoptidae</taxon>
        <taxon>Sarcoptinae</taxon>
        <taxon>Sarcoptes</taxon>
    </lineage>
</organism>
<dbReference type="Pfam" id="PF00023">
    <property type="entry name" value="Ank"/>
    <property type="match status" value="1"/>
</dbReference>
<comment type="caution">
    <text evidence="24">Lacks conserved residue(s) required for the propagation of feature annotation.</text>
</comment>
<dbReference type="Pfam" id="PF12796">
    <property type="entry name" value="Ank_2"/>
    <property type="match status" value="2"/>
</dbReference>
<feature type="binding site" evidence="21">
    <location>
        <begin position="862"/>
        <end position="865"/>
    </location>
    <ligand>
        <name>GTP</name>
        <dbReference type="ChEBI" id="CHEBI:37565"/>
    </ligand>
</feature>
<evidence type="ECO:0000256" key="5">
    <source>
        <dbReference type="ARBA" id="ARBA00022537"/>
    </source>
</evidence>
<dbReference type="GO" id="GO:0032502">
    <property type="term" value="P:developmental process"/>
    <property type="evidence" value="ECO:0007669"/>
    <property type="project" value="UniProtKB-ARBA"/>
</dbReference>
<dbReference type="GO" id="GO:0044218">
    <property type="term" value="C:other organism cell membrane"/>
    <property type="evidence" value="ECO:0007669"/>
    <property type="project" value="UniProtKB-KW"/>
</dbReference>
<dbReference type="PANTHER" id="PTHR24139:SF34">
    <property type="entry name" value="85_88 KDA CALCIUM-INDEPENDENT PHOSPHOLIPASE A2"/>
    <property type="match status" value="1"/>
</dbReference>
<evidence type="ECO:0000256" key="2">
    <source>
        <dbReference type="ARBA" id="ARBA00007647"/>
    </source>
</evidence>
<dbReference type="SUPFAM" id="SSF52151">
    <property type="entry name" value="FabD/lysophospholipase-like"/>
    <property type="match status" value="1"/>
</dbReference>
<dbReference type="PROSITE" id="PS51635">
    <property type="entry name" value="PNPLA"/>
    <property type="match status" value="1"/>
</dbReference>
<dbReference type="FunFam" id="1.10.400.10:FF:000007">
    <property type="entry name" value="Guanine nucleotide-binding protein subunit alpha"/>
    <property type="match status" value="1"/>
</dbReference>
<protein>
    <recommendedName>
        <fullName evidence="3">phospholipase A2</fullName>
        <ecNumber evidence="3">3.1.1.4</ecNumber>
    </recommendedName>
</protein>
<dbReference type="EMBL" id="JXLN01008777">
    <property type="protein sequence ID" value="KPM04417.1"/>
    <property type="molecule type" value="Genomic_DNA"/>
</dbReference>
<evidence type="ECO:0000256" key="11">
    <source>
        <dbReference type="ARBA" id="ARBA00022801"/>
    </source>
</evidence>
<dbReference type="InterPro" id="IPR002641">
    <property type="entry name" value="PNPLA_dom"/>
</dbReference>
<evidence type="ECO:0000313" key="25">
    <source>
        <dbReference type="EMBL" id="KPM04417.1"/>
    </source>
</evidence>
<dbReference type="EC" id="3.1.1.4" evidence="3"/>
<dbReference type="InterPro" id="IPR016035">
    <property type="entry name" value="Acyl_Trfase/lysoPLipase"/>
</dbReference>
<keyword evidence="8 22" id="KW-0479">Metal-binding</keyword>
<evidence type="ECO:0000256" key="4">
    <source>
        <dbReference type="ARBA" id="ARBA00022483"/>
    </source>
</evidence>
<dbReference type="GO" id="GO:0047499">
    <property type="term" value="F:calcium-independent phospholipase A2 activity"/>
    <property type="evidence" value="ECO:0007669"/>
    <property type="project" value="InterPro"/>
</dbReference>
<dbReference type="InterPro" id="IPR047148">
    <property type="entry name" value="PLPL9"/>
</dbReference>
<feature type="repeat" description="ANK" evidence="23">
    <location>
        <begin position="993"/>
        <end position="1025"/>
    </location>
</feature>
<feature type="binding site" evidence="21">
    <location>
        <begin position="743"/>
        <end position="744"/>
    </location>
    <ligand>
        <name>GTP</name>
        <dbReference type="ChEBI" id="CHEBI:37565"/>
    </ligand>
</feature>
<dbReference type="InterPro" id="IPR011025">
    <property type="entry name" value="GproteinA_insert"/>
</dbReference>
<evidence type="ECO:0000256" key="23">
    <source>
        <dbReference type="PROSITE-ProRule" id="PRU00023"/>
    </source>
</evidence>
<feature type="short sequence motif" description="GXSXG" evidence="24">
    <location>
        <begin position="1352"/>
        <end position="1356"/>
    </location>
</feature>
<keyword evidence="13" id="KW-0528">Neurotoxin</keyword>
<evidence type="ECO:0000256" key="9">
    <source>
        <dbReference type="ARBA" id="ARBA00022737"/>
    </source>
</evidence>
<keyword evidence="18" id="KW-0807">Transducer</keyword>
<dbReference type="FunFam" id="3.40.50.300:FF:000720">
    <property type="entry name" value="Guanine nucleotide-binding protein G(k) subunit alpha"/>
    <property type="match status" value="1"/>
</dbReference>
<evidence type="ECO:0000256" key="19">
    <source>
        <dbReference type="ARBA" id="ARBA00023298"/>
    </source>
</evidence>
<comment type="subcellular location">
    <subcellularLocation>
        <location evidence="1">Target cell membrane</location>
    </subcellularLocation>
</comment>
<dbReference type="VEuPathDB" id="VectorBase:SSCA010452"/>
<evidence type="ECO:0000256" key="12">
    <source>
        <dbReference type="ARBA" id="ARBA00022842"/>
    </source>
</evidence>
<evidence type="ECO:0000256" key="7">
    <source>
        <dbReference type="ARBA" id="ARBA00022679"/>
    </source>
</evidence>
<dbReference type="CDD" id="cd00066">
    <property type="entry name" value="G-alpha"/>
    <property type="match status" value="1"/>
</dbReference>
<comment type="similarity">
    <text evidence="2">Belongs to the glycosyltransferase 92 family.</text>
</comment>
<dbReference type="GO" id="GO:0006629">
    <property type="term" value="P:lipid metabolic process"/>
    <property type="evidence" value="ECO:0007669"/>
    <property type="project" value="UniProtKB-KW"/>
</dbReference>
<keyword evidence="14 23" id="KW-0040">ANK repeat</keyword>
<keyword evidence="11" id="KW-0378">Hydrolase</keyword>
<keyword evidence="4" id="KW-0268">Exocytosis</keyword>
<evidence type="ECO:0000256" key="17">
    <source>
        <dbReference type="ARBA" id="ARBA00023136"/>
    </source>
</evidence>
<dbReference type="InterPro" id="IPR001019">
    <property type="entry name" value="Gprotein_alpha_su"/>
</dbReference>
<evidence type="ECO:0000256" key="24">
    <source>
        <dbReference type="PROSITE-ProRule" id="PRU01161"/>
    </source>
</evidence>
<dbReference type="InterPro" id="IPR002110">
    <property type="entry name" value="Ankyrin_rpt"/>
</dbReference>
<accession>A0A132A0F3</accession>
<feature type="repeat" description="ANK" evidence="23">
    <location>
        <begin position="1066"/>
        <end position="1098"/>
    </location>
</feature>
<keyword evidence="15" id="KW-0443">Lipid metabolism</keyword>
<dbReference type="PROSITE" id="PS50297">
    <property type="entry name" value="ANK_REP_REGION"/>
    <property type="match status" value="3"/>
</dbReference>
<dbReference type="Gene3D" id="3.40.50.300">
    <property type="entry name" value="P-loop containing nucleotide triphosphate hydrolases"/>
    <property type="match status" value="1"/>
</dbReference>
<dbReference type="InterPro" id="IPR008166">
    <property type="entry name" value="Glyco_transf_92"/>
</dbReference>
<dbReference type="GO" id="GO:0006887">
    <property type="term" value="P:exocytosis"/>
    <property type="evidence" value="ECO:0007669"/>
    <property type="project" value="UniProtKB-KW"/>
</dbReference>
<evidence type="ECO:0000256" key="14">
    <source>
        <dbReference type="ARBA" id="ARBA00023043"/>
    </source>
</evidence>
<dbReference type="Gene3D" id="1.25.40.20">
    <property type="entry name" value="Ankyrin repeat-containing domain"/>
    <property type="match status" value="3"/>
</dbReference>
<dbReference type="PRINTS" id="PR00318">
    <property type="entry name" value="GPROTEINA"/>
</dbReference>
<keyword evidence="6" id="KW-0328">Glycosyltransferase</keyword>
<keyword evidence="13" id="KW-0638">Presynaptic neurotoxin</keyword>
<evidence type="ECO:0000313" key="26">
    <source>
        <dbReference type="Proteomes" id="UP000616769"/>
    </source>
</evidence>
<dbReference type="SUPFAM" id="SSF48403">
    <property type="entry name" value="Ankyrin repeat"/>
    <property type="match status" value="1"/>
</dbReference>
<feature type="binding site" evidence="22">
    <location>
        <position position="774"/>
    </location>
    <ligand>
        <name>Mg(2+)</name>
        <dbReference type="ChEBI" id="CHEBI:18420"/>
    </ligand>
</feature>
<dbReference type="SMART" id="SM00275">
    <property type="entry name" value="G_alpha"/>
    <property type="match status" value="1"/>
</dbReference>
<dbReference type="Pfam" id="PF01697">
    <property type="entry name" value="Glyco_transf_92"/>
    <property type="match status" value="1"/>
</dbReference>
<keyword evidence="16 21" id="KW-0342">GTP-binding</keyword>
<dbReference type="GO" id="GO:0046872">
    <property type="term" value="F:metal ion binding"/>
    <property type="evidence" value="ECO:0007669"/>
    <property type="project" value="UniProtKB-KW"/>
</dbReference>
<evidence type="ECO:0000256" key="1">
    <source>
        <dbReference type="ARBA" id="ARBA00004175"/>
    </source>
</evidence>
<evidence type="ECO:0000256" key="21">
    <source>
        <dbReference type="PIRSR" id="PIRSR601019-1"/>
    </source>
</evidence>
<evidence type="ECO:0000256" key="10">
    <source>
        <dbReference type="ARBA" id="ARBA00022741"/>
    </source>
</evidence>
<feature type="repeat" description="ANK" evidence="23">
    <location>
        <begin position="1156"/>
        <end position="1188"/>
    </location>
</feature>
<keyword evidence="13" id="KW-0800">Toxin</keyword>
<name>A0A132A0F3_SARSC</name>
<feature type="binding site" evidence="22">
    <location>
        <position position="639"/>
    </location>
    <ligand>
        <name>Mg(2+)</name>
        <dbReference type="ChEBI" id="CHEBI:18420"/>
    </ligand>
</feature>
<keyword evidence="7" id="KW-0808">Transferase</keyword>
<dbReference type="Pfam" id="PF01734">
    <property type="entry name" value="Patatin"/>
    <property type="match status" value="1"/>
</dbReference>
<evidence type="ECO:0000256" key="22">
    <source>
        <dbReference type="PIRSR" id="PIRSR601019-2"/>
    </source>
</evidence>
<evidence type="ECO:0000256" key="16">
    <source>
        <dbReference type="ARBA" id="ARBA00023134"/>
    </source>
</evidence>
<feature type="binding site" evidence="21">
    <location>
        <begin position="793"/>
        <end position="797"/>
    </location>
    <ligand>
        <name>GTP</name>
        <dbReference type="ChEBI" id="CHEBI:37565"/>
    </ligand>
</feature>
<dbReference type="InterPro" id="IPR036770">
    <property type="entry name" value="Ankyrin_rpt-contain_sf"/>
</dbReference>
<evidence type="ECO:0000256" key="6">
    <source>
        <dbReference type="ARBA" id="ARBA00022676"/>
    </source>
</evidence>
<keyword evidence="19" id="KW-1053">Target membrane</keyword>
<dbReference type="SMART" id="SM00248">
    <property type="entry name" value="ANK"/>
    <property type="match status" value="7"/>
</dbReference>
<gene>
    <name evidence="25" type="ORF">QR98_0028630</name>
</gene>
<dbReference type="GO" id="GO:0005525">
    <property type="term" value="F:GTP binding"/>
    <property type="evidence" value="ECO:0007669"/>
    <property type="project" value="UniProtKB-KW"/>
</dbReference>
<dbReference type="PROSITE" id="PS51882">
    <property type="entry name" value="G_ALPHA"/>
    <property type="match status" value="1"/>
</dbReference>
<dbReference type="Gene3D" id="1.10.400.10">
    <property type="entry name" value="GI Alpha 1, domain 2-like"/>
    <property type="match status" value="1"/>
</dbReference>
<dbReference type="GO" id="GO:0016757">
    <property type="term" value="F:glycosyltransferase activity"/>
    <property type="evidence" value="ECO:0007669"/>
    <property type="project" value="UniProtKB-KW"/>
</dbReference>